<dbReference type="SUPFAM" id="SSF75304">
    <property type="entry name" value="Amidase signature (AS) enzymes"/>
    <property type="match status" value="1"/>
</dbReference>
<dbReference type="EMBL" id="JAUFPN010000182">
    <property type="protein sequence ID" value="MDN3566781.1"/>
    <property type="molecule type" value="Genomic_DNA"/>
</dbReference>
<comment type="caution">
    <text evidence="2">The sequence shown here is derived from an EMBL/GenBank/DDBJ whole genome shotgun (WGS) entry which is preliminary data.</text>
</comment>
<evidence type="ECO:0000313" key="3">
    <source>
        <dbReference type="Proteomes" id="UP001529369"/>
    </source>
</evidence>
<dbReference type="Gene3D" id="3.90.1300.10">
    <property type="entry name" value="Amidase signature (AS) domain"/>
    <property type="match status" value="1"/>
</dbReference>
<dbReference type="Proteomes" id="UP001529369">
    <property type="component" value="Unassembled WGS sequence"/>
</dbReference>
<dbReference type="PANTHER" id="PTHR11895">
    <property type="entry name" value="TRANSAMIDASE"/>
    <property type="match status" value="1"/>
</dbReference>
<dbReference type="InterPro" id="IPR000120">
    <property type="entry name" value="Amidase"/>
</dbReference>
<dbReference type="PROSITE" id="PS00571">
    <property type="entry name" value="AMIDASES"/>
    <property type="match status" value="1"/>
</dbReference>
<protein>
    <submittedName>
        <fullName evidence="2">Amidase</fullName>
    </submittedName>
</protein>
<dbReference type="InterPro" id="IPR036928">
    <property type="entry name" value="AS_sf"/>
</dbReference>
<feature type="domain" description="Amidase" evidence="1">
    <location>
        <begin position="22"/>
        <end position="440"/>
    </location>
</feature>
<evidence type="ECO:0000313" key="2">
    <source>
        <dbReference type="EMBL" id="MDN3566781.1"/>
    </source>
</evidence>
<gene>
    <name evidence="2" type="ORF">QWZ14_20590</name>
</gene>
<keyword evidence="3" id="KW-1185">Reference proteome</keyword>
<dbReference type="InterPro" id="IPR023631">
    <property type="entry name" value="Amidase_dom"/>
</dbReference>
<proteinExistence type="predicted"/>
<dbReference type="Pfam" id="PF01425">
    <property type="entry name" value="Amidase"/>
    <property type="match status" value="1"/>
</dbReference>
<dbReference type="RefSeq" id="WP_290318735.1">
    <property type="nucleotide sequence ID" value="NZ_JAUFPN010000182.1"/>
</dbReference>
<sequence length="538" mass="57381">MTDWTIAEAARRIAARQLSPVELTTELLGKVEALEPQLNAFIRPTPELAMQQARAAEAEIAASGPRGPLHGIPFGLKDIFGTRGIPTTGHSRSAEGHVPAEDAVTVAKLYEAGGVLMGKLATHEFAHGGPSFDLPWPPARNPWNTAHVTGGSSSGSGAAVAAGLVLGAMGSDTGGSIRNPAALCGIAGLKPTYGLLSRRGVWTNSFSYDHAGPMAWTAEDCAIMLDALAGHDPGDPASADRPKVPYQAALTGDIRGMRIGVLRELYETDVPVPAVARAAMEAALEVLRGLGAVLEDVRIRPAADYYAVKVLTAESELYAVHEKGLRENPEKFGEDFLGRSLAAILIRAEDYMQAQRERRVMLAEFEPLYAKYDALVTAAPGPAPRLEAWRTIHFWQKGSLTTPFNVSGGPAMSQCIGFTPEGLPLSMQVAGRPFDDAVVLRLADAYERATPWRERRPALVAGAAAPPLPPVPDPTPAEVTPAERDAIALIARRAGLTLNARQFELLCAAAPYVEQMAGRLRRARRFTEEPASVFTFGA</sequence>
<accession>A0ABT8AAK4</accession>
<name>A0ABT8AAK4_9PROT</name>
<dbReference type="PANTHER" id="PTHR11895:SF176">
    <property type="entry name" value="AMIDASE AMID-RELATED"/>
    <property type="match status" value="1"/>
</dbReference>
<evidence type="ECO:0000259" key="1">
    <source>
        <dbReference type="Pfam" id="PF01425"/>
    </source>
</evidence>
<organism evidence="2 3">
    <name type="scientific">Paeniroseomonas aquatica</name>
    <dbReference type="NCBI Taxonomy" id="373043"/>
    <lineage>
        <taxon>Bacteria</taxon>
        <taxon>Pseudomonadati</taxon>
        <taxon>Pseudomonadota</taxon>
        <taxon>Alphaproteobacteria</taxon>
        <taxon>Acetobacterales</taxon>
        <taxon>Acetobacteraceae</taxon>
        <taxon>Paeniroseomonas</taxon>
    </lineage>
</organism>
<dbReference type="InterPro" id="IPR020556">
    <property type="entry name" value="Amidase_CS"/>
</dbReference>
<reference evidence="3" key="1">
    <citation type="journal article" date="2019" name="Int. J. Syst. Evol. Microbiol.">
        <title>The Global Catalogue of Microorganisms (GCM) 10K type strain sequencing project: providing services to taxonomists for standard genome sequencing and annotation.</title>
        <authorList>
            <consortium name="The Broad Institute Genomics Platform"/>
            <consortium name="The Broad Institute Genome Sequencing Center for Infectious Disease"/>
            <person name="Wu L."/>
            <person name="Ma J."/>
        </authorList>
    </citation>
    <scope>NUCLEOTIDE SEQUENCE [LARGE SCALE GENOMIC DNA]</scope>
    <source>
        <strain evidence="3">CECT 7131</strain>
    </source>
</reference>